<dbReference type="CDD" id="cd00865">
    <property type="entry name" value="PEBP_bact_arch"/>
    <property type="match status" value="1"/>
</dbReference>
<dbReference type="InterPro" id="IPR008914">
    <property type="entry name" value="PEBP"/>
</dbReference>
<protein>
    <recommendedName>
        <fullName evidence="2">YbhB/YbcL family Raf kinase inhibitor-like protein</fullName>
    </recommendedName>
</protein>
<dbReference type="PANTHER" id="PTHR30289:SF1">
    <property type="entry name" value="PEBP (PHOSPHATIDYLETHANOLAMINE-BINDING PROTEIN) FAMILY PROTEIN"/>
    <property type="match status" value="1"/>
</dbReference>
<dbReference type="NCBIfam" id="TIGR00481">
    <property type="entry name" value="YbhB/YbcL family Raf kinase inhibitor-like protein"/>
    <property type="match status" value="1"/>
</dbReference>
<dbReference type="AlphaFoldDB" id="A0A381NGH9"/>
<dbReference type="Pfam" id="PF01161">
    <property type="entry name" value="PBP"/>
    <property type="match status" value="1"/>
</dbReference>
<gene>
    <name evidence="1" type="ORF">METZ01_LOCUS6544</name>
</gene>
<reference evidence="1" key="1">
    <citation type="submission" date="2018-05" db="EMBL/GenBank/DDBJ databases">
        <authorList>
            <person name="Lanie J.A."/>
            <person name="Ng W.-L."/>
            <person name="Kazmierczak K.M."/>
            <person name="Andrzejewski T.M."/>
            <person name="Davidsen T.M."/>
            <person name="Wayne K.J."/>
            <person name="Tettelin H."/>
            <person name="Glass J.I."/>
            <person name="Rusch D."/>
            <person name="Podicherti R."/>
            <person name="Tsui H.-C.T."/>
            <person name="Winkler M.E."/>
        </authorList>
    </citation>
    <scope>NUCLEOTIDE SEQUENCE</scope>
</reference>
<dbReference type="SUPFAM" id="SSF49777">
    <property type="entry name" value="PEBP-like"/>
    <property type="match status" value="1"/>
</dbReference>
<name>A0A381NGH9_9ZZZZ</name>
<dbReference type="EMBL" id="UINC01000344">
    <property type="protein sequence ID" value="SUZ53690.1"/>
    <property type="molecule type" value="Genomic_DNA"/>
</dbReference>
<dbReference type="PANTHER" id="PTHR30289">
    <property type="entry name" value="UNCHARACTERIZED PROTEIN YBCL-RELATED"/>
    <property type="match status" value="1"/>
</dbReference>
<evidence type="ECO:0008006" key="2">
    <source>
        <dbReference type="Google" id="ProtNLM"/>
    </source>
</evidence>
<organism evidence="1">
    <name type="scientific">marine metagenome</name>
    <dbReference type="NCBI Taxonomy" id="408172"/>
    <lineage>
        <taxon>unclassified sequences</taxon>
        <taxon>metagenomes</taxon>
        <taxon>ecological metagenomes</taxon>
    </lineage>
</organism>
<dbReference type="Gene3D" id="3.90.280.10">
    <property type="entry name" value="PEBP-like"/>
    <property type="match status" value="1"/>
</dbReference>
<accession>A0A381NGH9</accession>
<proteinExistence type="predicted"/>
<evidence type="ECO:0000313" key="1">
    <source>
        <dbReference type="EMBL" id="SUZ53690.1"/>
    </source>
</evidence>
<dbReference type="InterPro" id="IPR036610">
    <property type="entry name" value="PEBP-like_sf"/>
</dbReference>
<sequence length="147" mass="16040">MPRNFTPDGRNLSPPITWSDLPEGTREIAVVCSDFGAGNPPPWVHWIIYSIPATANGLPEGLPILSETAMPTELASAIQGLNGWRRPYYRGPAPPVGTPHIYHFTVYALDEPLGLGPGLDREDLLRAMDGHVIGQGDIVPIYERFGN</sequence>
<dbReference type="InterPro" id="IPR005247">
    <property type="entry name" value="YbhB_YbcL/LppC-like"/>
</dbReference>